<dbReference type="InterPro" id="IPR013216">
    <property type="entry name" value="Methyltransf_11"/>
</dbReference>
<keyword evidence="2" id="KW-0489">Methyltransferase</keyword>
<dbReference type="Pfam" id="PF08241">
    <property type="entry name" value="Methyltransf_11"/>
    <property type="match status" value="1"/>
</dbReference>
<protein>
    <submittedName>
        <fullName evidence="2">Methyltransferase domain-containing protein</fullName>
    </submittedName>
</protein>
<evidence type="ECO:0000259" key="1">
    <source>
        <dbReference type="Pfam" id="PF08241"/>
    </source>
</evidence>
<dbReference type="GO" id="GO:0032259">
    <property type="term" value="P:methylation"/>
    <property type="evidence" value="ECO:0007669"/>
    <property type="project" value="UniProtKB-KW"/>
</dbReference>
<dbReference type="InterPro" id="IPR029063">
    <property type="entry name" value="SAM-dependent_MTases_sf"/>
</dbReference>
<evidence type="ECO:0000313" key="3">
    <source>
        <dbReference type="Proteomes" id="UP000678237"/>
    </source>
</evidence>
<feature type="domain" description="Methyltransferase type 11" evidence="1">
    <location>
        <begin position="8"/>
        <end position="103"/>
    </location>
</feature>
<dbReference type="SUPFAM" id="SSF53335">
    <property type="entry name" value="S-adenosyl-L-methionine-dependent methyltransferases"/>
    <property type="match status" value="1"/>
</dbReference>
<dbReference type="AlphaFoldDB" id="A0A8T4LA44"/>
<proteinExistence type="predicted"/>
<evidence type="ECO:0000313" key="2">
    <source>
        <dbReference type="EMBL" id="MBS3063594.1"/>
    </source>
</evidence>
<sequence>MPNDDALLNLGSGYGAQNVVFGPLVKHIVCVDIAKHRHLEARTNEARFGVRHCAYVVADACRLPLKKNACAKAIACDVIEHVDNVPAFLAEAQRAMKPGGKLLLTVPALHEFYKDVSGFFGDILRALKILKPTETTHADLHNQVHSMQEWLRLVREAGFEVEDARASTMFPPLHWFGVPRFWSSNKWVRAVDDFFCRLPGFKWLGQAAVFELKAAQSQVGKLAGVVVNAKPQKPNEFKANAQ</sequence>
<comment type="caution">
    <text evidence="2">The sequence shown here is derived from an EMBL/GenBank/DDBJ whole genome shotgun (WGS) entry which is preliminary data.</text>
</comment>
<gene>
    <name evidence="2" type="ORF">J4203_07065</name>
</gene>
<reference evidence="2" key="2">
    <citation type="submission" date="2021-05" db="EMBL/GenBank/DDBJ databases">
        <title>Protein family content uncovers lineage relationships and bacterial pathway maintenance mechanisms in DPANN archaea.</title>
        <authorList>
            <person name="Castelle C.J."/>
            <person name="Meheust R."/>
            <person name="Jaffe A.L."/>
            <person name="Seitz K."/>
            <person name="Gong X."/>
            <person name="Baker B.J."/>
            <person name="Banfield J.F."/>
        </authorList>
    </citation>
    <scope>NUCLEOTIDE SEQUENCE</scope>
    <source>
        <strain evidence="2">RIFCSPLOWO2_01_FULL_58_19</strain>
    </source>
</reference>
<accession>A0A8T4LA44</accession>
<dbReference type="GO" id="GO:0008757">
    <property type="term" value="F:S-adenosylmethionine-dependent methyltransferase activity"/>
    <property type="evidence" value="ECO:0007669"/>
    <property type="project" value="InterPro"/>
</dbReference>
<dbReference type="Gene3D" id="3.40.50.150">
    <property type="entry name" value="Vaccinia Virus protein VP39"/>
    <property type="match status" value="1"/>
</dbReference>
<dbReference type="Proteomes" id="UP000678237">
    <property type="component" value="Unassembled WGS sequence"/>
</dbReference>
<keyword evidence="2" id="KW-0808">Transferase</keyword>
<name>A0A8T4LA44_9ARCH</name>
<dbReference type="EMBL" id="JAGVWE010000006">
    <property type="protein sequence ID" value="MBS3063594.1"/>
    <property type="molecule type" value="Genomic_DNA"/>
</dbReference>
<organism evidence="2 3">
    <name type="scientific">Candidatus Iainarchaeum sp</name>
    <dbReference type="NCBI Taxonomy" id="3101447"/>
    <lineage>
        <taxon>Archaea</taxon>
        <taxon>Candidatus Iainarchaeota</taxon>
        <taxon>Candidatus Iainarchaeia</taxon>
        <taxon>Candidatus Iainarchaeales</taxon>
        <taxon>Candidatus Iainarchaeaceae</taxon>
        <taxon>Candidatus Iainarchaeum</taxon>
    </lineage>
</organism>
<dbReference type="CDD" id="cd02440">
    <property type="entry name" value="AdoMet_MTases"/>
    <property type="match status" value="1"/>
</dbReference>
<reference evidence="2" key="1">
    <citation type="submission" date="2021-03" db="EMBL/GenBank/DDBJ databases">
        <authorList>
            <person name="Jaffe A."/>
        </authorList>
    </citation>
    <scope>NUCLEOTIDE SEQUENCE</scope>
    <source>
        <strain evidence="2">RIFCSPLOWO2_01_FULL_58_19</strain>
    </source>
</reference>